<evidence type="ECO:0000313" key="1">
    <source>
        <dbReference type="EMBL" id="OLP87171.1"/>
    </source>
</evidence>
<gene>
    <name evidence="1" type="ORF">AK812_SmicGene31635</name>
</gene>
<name>A0A1Q9CW74_SYMMI</name>
<proteinExistence type="predicted"/>
<accession>A0A1Q9CW74</accession>
<dbReference type="Proteomes" id="UP000186817">
    <property type="component" value="Unassembled WGS sequence"/>
</dbReference>
<protein>
    <submittedName>
        <fullName evidence="1">Uncharacterized protein</fullName>
    </submittedName>
</protein>
<organism evidence="1 2">
    <name type="scientific">Symbiodinium microadriaticum</name>
    <name type="common">Dinoflagellate</name>
    <name type="synonym">Zooxanthella microadriatica</name>
    <dbReference type="NCBI Taxonomy" id="2951"/>
    <lineage>
        <taxon>Eukaryota</taxon>
        <taxon>Sar</taxon>
        <taxon>Alveolata</taxon>
        <taxon>Dinophyceae</taxon>
        <taxon>Suessiales</taxon>
        <taxon>Symbiodiniaceae</taxon>
        <taxon>Symbiodinium</taxon>
    </lineage>
</organism>
<sequence length="121" mass="13759">MPDPMEETPPKAELTEEEKAVIFRPFALRLDEGVWEILKGLYTKNGYKLDASKSVIRILHYFKARCDWILVQALADMALPEKTEGFDNVSYMWSARGKAETYFKAPGQSHDADFGQGTLVQ</sequence>
<reference evidence="1 2" key="1">
    <citation type="submission" date="2016-02" db="EMBL/GenBank/DDBJ databases">
        <title>Genome analysis of coral dinoflagellate symbionts highlights evolutionary adaptations to a symbiotic lifestyle.</title>
        <authorList>
            <person name="Aranda M."/>
            <person name="Li Y."/>
            <person name="Liew Y.J."/>
            <person name="Baumgarten S."/>
            <person name="Simakov O."/>
            <person name="Wilson M."/>
            <person name="Piel J."/>
            <person name="Ashoor H."/>
            <person name="Bougouffa S."/>
            <person name="Bajic V.B."/>
            <person name="Ryu T."/>
            <person name="Ravasi T."/>
            <person name="Bayer T."/>
            <person name="Micklem G."/>
            <person name="Kim H."/>
            <person name="Bhak J."/>
            <person name="Lajeunesse T.C."/>
            <person name="Voolstra C.R."/>
        </authorList>
    </citation>
    <scope>NUCLEOTIDE SEQUENCE [LARGE SCALE GENOMIC DNA]</scope>
    <source>
        <strain evidence="1 2">CCMP2467</strain>
    </source>
</reference>
<dbReference type="EMBL" id="LSRX01000876">
    <property type="protein sequence ID" value="OLP87171.1"/>
    <property type="molecule type" value="Genomic_DNA"/>
</dbReference>
<dbReference type="AlphaFoldDB" id="A0A1Q9CW74"/>
<dbReference type="OrthoDB" id="10422947at2759"/>
<evidence type="ECO:0000313" key="2">
    <source>
        <dbReference type="Proteomes" id="UP000186817"/>
    </source>
</evidence>
<comment type="caution">
    <text evidence="1">The sequence shown here is derived from an EMBL/GenBank/DDBJ whole genome shotgun (WGS) entry which is preliminary data.</text>
</comment>
<keyword evidence="2" id="KW-1185">Reference proteome</keyword>